<feature type="compositionally biased region" description="Polar residues" evidence="1">
    <location>
        <begin position="8"/>
        <end position="17"/>
    </location>
</feature>
<evidence type="ECO:0000256" key="1">
    <source>
        <dbReference type="SAM" id="MobiDB-lite"/>
    </source>
</evidence>
<dbReference type="EMBL" id="BAAABX010000048">
    <property type="protein sequence ID" value="GAA0417240.1"/>
    <property type="molecule type" value="Genomic_DNA"/>
</dbReference>
<sequence length="51" mass="5809">MRVHSCFRTGSTQSSTRGGRMEETYDFEVDALEPVEDKELPEFALMVDVPD</sequence>
<evidence type="ECO:0000313" key="2">
    <source>
        <dbReference type="EMBL" id="GAA0417240.1"/>
    </source>
</evidence>
<reference evidence="2 3" key="1">
    <citation type="journal article" date="2019" name="Int. J. Syst. Evol. Microbiol.">
        <title>The Global Catalogue of Microorganisms (GCM) 10K type strain sequencing project: providing services to taxonomists for standard genome sequencing and annotation.</title>
        <authorList>
            <consortium name="The Broad Institute Genomics Platform"/>
            <consortium name="The Broad Institute Genome Sequencing Center for Infectious Disease"/>
            <person name="Wu L."/>
            <person name="Ma J."/>
        </authorList>
    </citation>
    <scope>NUCLEOTIDE SEQUENCE [LARGE SCALE GENOMIC DNA]</scope>
    <source>
        <strain evidence="2 3">JCM 4788</strain>
    </source>
</reference>
<protein>
    <submittedName>
        <fullName evidence="2">Uncharacterized protein</fullName>
    </submittedName>
</protein>
<evidence type="ECO:0000313" key="3">
    <source>
        <dbReference type="Proteomes" id="UP001500879"/>
    </source>
</evidence>
<dbReference type="Proteomes" id="UP001500879">
    <property type="component" value="Unassembled WGS sequence"/>
</dbReference>
<gene>
    <name evidence="2" type="ORF">GCM10010357_43260</name>
</gene>
<accession>A0ABN0YX88</accession>
<keyword evidence="3" id="KW-1185">Reference proteome</keyword>
<name>A0ABN0YX88_9ACTN</name>
<feature type="region of interest" description="Disordered" evidence="1">
    <location>
        <begin position="1"/>
        <end position="22"/>
    </location>
</feature>
<organism evidence="2 3">
    <name type="scientific">Streptomyces luteireticuli</name>
    <dbReference type="NCBI Taxonomy" id="173858"/>
    <lineage>
        <taxon>Bacteria</taxon>
        <taxon>Bacillati</taxon>
        <taxon>Actinomycetota</taxon>
        <taxon>Actinomycetes</taxon>
        <taxon>Kitasatosporales</taxon>
        <taxon>Streptomycetaceae</taxon>
        <taxon>Streptomyces</taxon>
    </lineage>
</organism>
<comment type="caution">
    <text evidence="2">The sequence shown here is derived from an EMBL/GenBank/DDBJ whole genome shotgun (WGS) entry which is preliminary data.</text>
</comment>
<proteinExistence type="predicted"/>